<dbReference type="AlphaFoldDB" id="A0A8T1VKP5"/>
<gene>
    <name evidence="2" type="ORF">PHYPSEUDO_005620</name>
</gene>
<name>A0A8T1VKP5_9STRA</name>
<dbReference type="EMBL" id="JAGDFM010000230">
    <property type="protein sequence ID" value="KAG7381837.1"/>
    <property type="molecule type" value="Genomic_DNA"/>
</dbReference>
<evidence type="ECO:0000313" key="2">
    <source>
        <dbReference type="EMBL" id="KAG7381837.1"/>
    </source>
</evidence>
<protein>
    <submittedName>
        <fullName evidence="2">Uncharacterized protein</fullName>
    </submittedName>
</protein>
<evidence type="ECO:0000313" key="3">
    <source>
        <dbReference type="Proteomes" id="UP000694044"/>
    </source>
</evidence>
<comment type="caution">
    <text evidence="2">The sequence shown here is derived from an EMBL/GenBank/DDBJ whole genome shotgun (WGS) entry which is preliminary data.</text>
</comment>
<sequence>MESLPTLPLPLLQSILGFAVPGYAEYLPPERRNGVTFVLKDLKLVAKAWAAPMREIVHQYRDSALVLRFKTLSDQELQQTYQKVSERGAQITELCVSTGTIDSWSQYFTMPLKLWEIVKNTEDRVDWPRIFAHLTALKSLNLEANFVNSRHVIGALEAAATHCLKLETLVLPAQRCGGGDEHIQAVLDKLYDAMKRWRVHGNRGGLRHLKVPTRNNSKESFKASKAFFENVMENCPDVEFLDGYNATLSRMDCLTCEDAWFLTLEDWEKLNAICTKLREFDWVVAPFADPFFRAFGEHVKPQLKKLTFGVNMRWNWRWYFHDGSNAAGAPPNEGIDDESYCKRPGYGFFATNPAAALNGCPLLDELVVKLYHAVDRVMYIPPDMGDVYDFPEEEMVDQNIFDDNFCETLASQCPFLTQFVIKEVGEYFNRNDLMPILPFTDRGLMALTQLKFLRSLQLRSINCTGNGILEFLNAQSNKFTGNRTFEITVGGSAEDFRLVFYDVVKELLVQLADTPDFSCTRQKFALRIENWSYNSRYFVDPAWSETYFNELKKLMNRVKDAHPSLRQHVVMMNHSGNSFSRIAEFGLYTEHTEPVVYCSWEDWEQEEENGGITIVDREDLLPDDSRAEDDRSDFSGYGYSDGYLEGDFYDGEEESDIDSEYFEDDSDFEM</sequence>
<dbReference type="Proteomes" id="UP000694044">
    <property type="component" value="Unassembled WGS sequence"/>
</dbReference>
<reference evidence="2" key="1">
    <citation type="submission" date="2021-02" db="EMBL/GenBank/DDBJ databases">
        <authorList>
            <person name="Palmer J.M."/>
        </authorList>
    </citation>
    <scope>NUCLEOTIDE SEQUENCE</scope>
    <source>
        <strain evidence="2">SCRP734</strain>
    </source>
</reference>
<evidence type="ECO:0000256" key="1">
    <source>
        <dbReference type="SAM" id="MobiDB-lite"/>
    </source>
</evidence>
<accession>A0A8T1VKP5</accession>
<feature type="region of interest" description="Disordered" evidence="1">
    <location>
        <begin position="611"/>
        <end position="670"/>
    </location>
</feature>
<feature type="compositionally biased region" description="Basic and acidic residues" evidence="1">
    <location>
        <begin position="615"/>
        <end position="633"/>
    </location>
</feature>
<dbReference type="OrthoDB" id="119861at2759"/>
<keyword evidence="3" id="KW-1185">Reference proteome</keyword>
<proteinExistence type="predicted"/>
<organism evidence="2 3">
    <name type="scientific">Phytophthora pseudosyringae</name>
    <dbReference type="NCBI Taxonomy" id="221518"/>
    <lineage>
        <taxon>Eukaryota</taxon>
        <taxon>Sar</taxon>
        <taxon>Stramenopiles</taxon>
        <taxon>Oomycota</taxon>
        <taxon>Peronosporomycetes</taxon>
        <taxon>Peronosporales</taxon>
        <taxon>Peronosporaceae</taxon>
        <taxon>Phytophthora</taxon>
    </lineage>
</organism>
<feature type="compositionally biased region" description="Acidic residues" evidence="1">
    <location>
        <begin position="647"/>
        <end position="670"/>
    </location>
</feature>